<organism evidence="1 2">
    <name type="scientific">Amanita thiersii Skay4041</name>
    <dbReference type="NCBI Taxonomy" id="703135"/>
    <lineage>
        <taxon>Eukaryota</taxon>
        <taxon>Fungi</taxon>
        <taxon>Dikarya</taxon>
        <taxon>Basidiomycota</taxon>
        <taxon>Agaricomycotina</taxon>
        <taxon>Agaricomycetes</taxon>
        <taxon>Agaricomycetidae</taxon>
        <taxon>Agaricales</taxon>
        <taxon>Pluteineae</taxon>
        <taxon>Amanitaceae</taxon>
        <taxon>Amanita</taxon>
    </lineage>
</organism>
<reference evidence="1 2" key="1">
    <citation type="submission" date="2014-02" db="EMBL/GenBank/DDBJ databases">
        <title>Transposable element dynamics among asymbiotic and ectomycorrhizal Amanita fungi.</title>
        <authorList>
            <consortium name="DOE Joint Genome Institute"/>
            <person name="Hess J."/>
            <person name="Skrede I."/>
            <person name="Wolfe B."/>
            <person name="LaButti K."/>
            <person name="Ohm R.A."/>
            <person name="Grigoriev I.V."/>
            <person name="Pringle A."/>
        </authorList>
    </citation>
    <scope>NUCLEOTIDE SEQUENCE [LARGE SCALE GENOMIC DNA]</scope>
    <source>
        <strain evidence="1 2">SKay4041</strain>
    </source>
</reference>
<evidence type="ECO:0000313" key="1">
    <source>
        <dbReference type="EMBL" id="PFH48031.1"/>
    </source>
</evidence>
<name>A0A2A9NIA5_9AGAR</name>
<accession>A0A2A9NIA5</accession>
<dbReference type="Proteomes" id="UP000242287">
    <property type="component" value="Unassembled WGS sequence"/>
</dbReference>
<proteinExistence type="predicted"/>
<dbReference type="OrthoDB" id="3182677at2759"/>
<sequence>IPVEVKGTWSQKVAQASTYARCLFAASPTRSFVPVFVINHKSKQMRFLICHRSG</sequence>
<protein>
    <submittedName>
        <fullName evidence="1">Uncharacterized protein</fullName>
    </submittedName>
</protein>
<dbReference type="EMBL" id="KZ302080">
    <property type="protein sequence ID" value="PFH48031.1"/>
    <property type="molecule type" value="Genomic_DNA"/>
</dbReference>
<feature type="non-terminal residue" evidence="1">
    <location>
        <position position="54"/>
    </location>
</feature>
<gene>
    <name evidence="1" type="ORF">AMATHDRAFT_131381</name>
</gene>
<feature type="non-terminal residue" evidence="1">
    <location>
        <position position="1"/>
    </location>
</feature>
<keyword evidence="2" id="KW-1185">Reference proteome</keyword>
<evidence type="ECO:0000313" key="2">
    <source>
        <dbReference type="Proteomes" id="UP000242287"/>
    </source>
</evidence>
<dbReference type="AlphaFoldDB" id="A0A2A9NIA5"/>